<dbReference type="Pfam" id="PF17924">
    <property type="entry name" value="TetR_C_19"/>
    <property type="match status" value="1"/>
</dbReference>
<reference evidence="2 3" key="1">
    <citation type="submission" date="2016-05" db="EMBL/GenBank/DDBJ databases">
        <title>Draft genome sequence of Pediococcus parvulus 2.6, a probiotic beta-glucan producer strain.</title>
        <authorList>
            <person name="Mohedano M.L."/>
            <person name="Perez-Ramos A."/>
            <person name="Duenas M.T."/>
            <person name="Lamontanara A."/>
            <person name="Orru L."/>
            <person name="Spano G."/>
            <person name="Capozzi V."/>
            <person name="Lopez P."/>
        </authorList>
    </citation>
    <scope>NUCLEOTIDE SEQUENCE [LARGE SCALE GENOMIC DNA]</scope>
    <source>
        <strain evidence="2 3">2.6</strain>
    </source>
</reference>
<evidence type="ECO:0000313" key="4">
    <source>
        <dbReference type="Proteomes" id="UP001275867"/>
    </source>
</evidence>
<dbReference type="EMBL" id="WERX01000043">
    <property type="protein sequence ID" value="MDV7695175.1"/>
    <property type="molecule type" value="Genomic_DNA"/>
</dbReference>
<accession>A0AAP5TCG3</accession>
<dbReference type="EMBL" id="LXND01000001">
    <property type="protein sequence ID" value="OAD64990.1"/>
    <property type="molecule type" value="Genomic_DNA"/>
</dbReference>
<evidence type="ECO:0000313" key="3">
    <source>
        <dbReference type="Proteomes" id="UP000077280"/>
    </source>
</evidence>
<dbReference type="SUPFAM" id="SSF46689">
    <property type="entry name" value="Homeodomain-like"/>
    <property type="match status" value="1"/>
</dbReference>
<dbReference type="InterPro" id="IPR009057">
    <property type="entry name" value="Homeodomain-like_sf"/>
</dbReference>
<dbReference type="PANTHER" id="PTHR43479:SF11">
    <property type="entry name" value="ACREF_ENVCD OPERON REPRESSOR-RELATED"/>
    <property type="match status" value="1"/>
</dbReference>
<dbReference type="Proteomes" id="UP000077280">
    <property type="component" value="Unassembled WGS sequence"/>
</dbReference>
<dbReference type="RefSeq" id="WP_068804615.1">
    <property type="nucleotide sequence ID" value="NZ_LXND01000001.1"/>
</dbReference>
<dbReference type="AlphaFoldDB" id="A0AAP5TCG3"/>
<evidence type="ECO:0000313" key="1">
    <source>
        <dbReference type="EMBL" id="MDV7695175.1"/>
    </source>
</evidence>
<evidence type="ECO:0000313" key="2">
    <source>
        <dbReference type="EMBL" id="OAD64990.1"/>
    </source>
</evidence>
<comment type="caution">
    <text evidence="1">The sequence shown here is derived from an EMBL/GenBank/DDBJ whole genome shotgun (WGS) entry which is preliminary data.</text>
</comment>
<name>A0AAP5TCG3_9LACO</name>
<dbReference type="InterPro" id="IPR050624">
    <property type="entry name" value="HTH-type_Tx_Regulator"/>
</dbReference>
<dbReference type="Proteomes" id="UP001275867">
    <property type="component" value="Unassembled WGS sequence"/>
</dbReference>
<protein>
    <submittedName>
        <fullName evidence="1">TetR family transcriptional regulator</fullName>
    </submittedName>
</protein>
<organism evidence="1 4">
    <name type="scientific">Pediococcus parvulus</name>
    <dbReference type="NCBI Taxonomy" id="54062"/>
    <lineage>
        <taxon>Bacteria</taxon>
        <taxon>Bacillati</taxon>
        <taxon>Bacillota</taxon>
        <taxon>Bacilli</taxon>
        <taxon>Lactobacillales</taxon>
        <taxon>Lactobacillaceae</taxon>
        <taxon>Pediococcus</taxon>
    </lineage>
</organism>
<proteinExistence type="predicted"/>
<keyword evidence="3" id="KW-1185">Reference proteome</keyword>
<sequence>MPQKTFNNLPDNRQEAIRQILLTVFTDQPVSQVKVSQIVTALGMSRGIFYKYFEDLQDAYHYLITYYAGTIHGTIIQAIMKNQHHFFEGIETFLLANVALEKGSSAQRQIQLLTQNSALFSHRLPETHGFEAWKTILSANDFQIESDEEAKSFLYFVMHLVIETLIDASVNDWTPEQLVTDYRYKVKWLLNGLNEGK</sequence>
<dbReference type="Gene3D" id="1.10.357.10">
    <property type="entry name" value="Tetracycline Repressor, domain 2"/>
    <property type="match status" value="1"/>
</dbReference>
<dbReference type="PANTHER" id="PTHR43479">
    <property type="entry name" value="ACREF/ENVCD OPERON REPRESSOR-RELATED"/>
    <property type="match status" value="1"/>
</dbReference>
<reference evidence="1" key="2">
    <citation type="submission" date="2019-10" db="EMBL/GenBank/DDBJ databases">
        <title>Malate fermentation in French cider.</title>
        <authorList>
            <person name="Cousin F.J."/>
            <person name="Medina Fernandez S."/>
            <person name="Misery B."/>
            <person name="Laplace J.-M."/>
            <person name="Cretenet M."/>
        </authorList>
    </citation>
    <scope>NUCLEOTIDE SEQUENCE</scope>
    <source>
        <strain evidence="1">UCMA15901</strain>
    </source>
</reference>
<gene>
    <name evidence="2" type="ORF">A7K95_00015</name>
    <name evidence="1" type="ORF">GA842_10015</name>
</gene>